<evidence type="ECO:0000256" key="1">
    <source>
        <dbReference type="ARBA" id="ARBA00007957"/>
    </source>
</evidence>
<dbReference type="Proteomes" id="UP000658514">
    <property type="component" value="Unassembled WGS sequence"/>
</dbReference>
<gene>
    <name evidence="7" type="ORF">H6G24_21515</name>
</gene>
<evidence type="ECO:0000256" key="2">
    <source>
        <dbReference type="ARBA" id="ARBA00022491"/>
    </source>
</evidence>
<comment type="similarity">
    <text evidence="1">Belongs to the Fur family.</text>
</comment>
<dbReference type="InterPro" id="IPR036390">
    <property type="entry name" value="WH_DNA-bd_sf"/>
</dbReference>
<keyword evidence="2" id="KW-0678">Repressor</keyword>
<evidence type="ECO:0000256" key="3">
    <source>
        <dbReference type="ARBA" id="ARBA00022833"/>
    </source>
</evidence>
<organism evidence="7 8">
    <name type="scientific">Calothrix parietina FACHB-288</name>
    <dbReference type="NCBI Taxonomy" id="2692896"/>
    <lineage>
        <taxon>Bacteria</taxon>
        <taxon>Bacillati</taxon>
        <taxon>Cyanobacteriota</taxon>
        <taxon>Cyanophyceae</taxon>
        <taxon>Nostocales</taxon>
        <taxon>Calotrichaceae</taxon>
        <taxon>Calothrix</taxon>
    </lineage>
</organism>
<proteinExistence type="inferred from homology"/>
<keyword evidence="3" id="KW-0862">Zinc</keyword>
<dbReference type="Gene3D" id="3.30.1490.190">
    <property type="match status" value="1"/>
</dbReference>
<sequence>MDNFKTLKAKLNTQGYRLTPQRQLIFEIFQTLPTGNHLNAESVHLLLFERGEVMSLSTVYRNLKIMANIGIIREVELAQAQKHYEPKTISIHHHHIVCIQCHQIIEFENKSIIQQGLKQVETMGLQLIDCKFTLQTICPEALQRGCPTISSNWVCPRFLKTDKPKSSNHQQLH</sequence>
<dbReference type="PANTHER" id="PTHR33202">
    <property type="entry name" value="ZINC UPTAKE REGULATION PROTEIN"/>
    <property type="match status" value="1"/>
</dbReference>
<dbReference type="Pfam" id="PF01475">
    <property type="entry name" value="FUR"/>
    <property type="match status" value="1"/>
</dbReference>
<reference evidence="7 8" key="1">
    <citation type="journal article" date="2020" name="ISME J.">
        <title>Comparative genomics reveals insights into cyanobacterial evolution and habitat adaptation.</title>
        <authorList>
            <person name="Chen M.Y."/>
            <person name="Teng W.K."/>
            <person name="Zhao L."/>
            <person name="Hu C.X."/>
            <person name="Zhou Y.K."/>
            <person name="Han B.P."/>
            <person name="Song L.R."/>
            <person name="Shu W.S."/>
        </authorList>
    </citation>
    <scope>NUCLEOTIDE SEQUENCE [LARGE SCALE GENOMIC DNA]</scope>
    <source>
        <strain evidence="7 8">FACHB-288</strain>
    </source>
</reference>
<evidence type="ECO:0000313" key="8">
    <source>
        <dbReference type="Proteomes" id="UP000658514"/>
    </source>
</evidence>
<dbReference type="SUPFAM" id="SSF46785">
    <property type="entry name" value="Winged helix' DNA-binding domain"/>
    <property type="match status" value="1"/>
</dbReference>
<accession>A0ABR8ADR0</accession>
<dbReference type="Gene3D" id="1.10.10.10">
    <property type="entry name" value="Winged helix-like DNA-binding domain superfamily/Winged helix DNA-binding domain"/>
    <property type="match status" value="1"/>
</dbReference>
<dbReference type="InterPro" id="IPR036388">
    <property type="entry name" value="WH-like_DNA-bd_sf"/>
</dbReference>
<keyword evidence="5" id="KW-0238">DNA-binding</keyword>
<dbReference type="EMBL" id="JACJQH010000036">
    <property type="protein sequence ID" value="MBD2198058.1"/>
    <property type="molecule type" value="Genomic_DNA"/>
</dbReference>
<keyword evidence="8" id="KW-1185">Reference proteome</keyword>
<dbReference type="PANTHER" id="PTHR33202:SF19">
    <property type="entry name" value="FERRIC UPTAKE REGULATION PROTEIN"/>
    <property type="match status" value="1"/>
</dbReference>
<keyword evidence="6" id="KW-0804">Transcription</keyword>
<name>A0ABR8ADR0_9CYAN</name>
<comment type="caution">
    <text evidence="7">The sequence shown here is derived from an EMBL/GenBank/DDBJ whole genome shotgun (WGS) entry which is preliminary data.</text>
</comment>
<dbReference type="InterPro" id="IPR043135">
    <property type="entry name" value="Fur_C"/>
</dbReference>
<evidence type="ECO:0000256" key="6">
    <source>
        <dbReference type="ARBA" id="ARBA00023163"/>
    </source>
</evidence>
<evidence type="ECO:0000313" key="7">
    <source>
        <dbReference type="EMBL" id="MBD2198058.1"/>
    </source>
</evidence>
<dbReference type="RefSeq" id="WP_190545591.1">
    <property type="nucleotide sequence ID" value="NZ_CAWPNO010000069.1"/>
</dbReference>
<keyword evidence="4" id="KW-0805">Transcription regulation</keyword>
<dbReference type="CDD" id="cd07153">
    <property type="entry name" value="Fur_like"/>
    <property type="match status" value="1"/>
</dbReference>
<dbReference type="InterPro" id="IPR002481">
    <property type="entry name" value="FUR"/>
</dbReference>
<evidence type="ECO:0000256" key="4">
    <source>
        <dbReference type="ARBA" id="ARBA00023015"/>
    </source>
</evidence>
<protein>
    <submittedName>
        <fullName evidence="7">Transcriptional repressor</fullName>
    </submittedName>
</protein>
<evidence type="ECO:0000256" key="5">
    <source>
        <dbReference type="ARBA" id="ARBA00023125"/>
    </source>
</evidence>